<proteinExistence type="predicted"/>
<dbReference type="AlphaFoldDB" id="A0A0R0LXA9"/>
<evidence type="ECO:0000313" key="2">
    <source>
        <dbReference type="Proteomes" id="UP000051530"/>
    </source>
</evidence>
<organism evidence="1 2">
    <name type="scientific">Pseudoloma neurophilia</name>
    <dbReference type="NCBI Taxonomy" id="146866"/>
    <lineage>
        <taxon>Eukaryota</taxon>
        <taxon>Fungi</taxon>
        <taxon>Fungi incertae sedis</taxon>
        <taxon>Microsporidia</taxon>
        <taxon>Pseudoloma</taxon>
    </lineage>
</organism>
<protein>
    <submittedName>
        <fullName evidence="1">Uncharacterized protein</fullName>
    </submittedName>
</protein>
<dbReference type="Proteomes" id="UP000051530">
    <property type="component" value="Unassembled WGS sequence"/>
</dbReference>
<reference evidence="1 2" key="1">
    <citation type="submission" date="2015-07" db="EMBL/GenBank/DDBJ databases">
        <title>The genome of Pseudoloma neurophilia, a relevant intracellular parasite of the zebrafish.</title>
        <authorList>
            <person name="Ndikumana S."/>
            <person name="Pelin A."/>
            <person name="Sanders J."/>
            <person name="Corradi N."/>
        </authorList>
    </citation>
    <scope>NUCLEOTIDE SEQUENCE [LARGE SCALE GENOMIC DNA]</scope>
    <source>
        <strain evidence="1 2">MK1</strain>
    </source>
</reference>
<sequence>MTFFIDYVEKYTNSTNEQIILHLRARGLLKTQINCPSCGKSLVEKQVKQNIDGTMLRCLNQPCVKYHSYFSIQIGSFFENFKLPLQTIFEIINRYSKNELVKITSLELCVSHQTVTKIQSEIGSLFRTYYDNVQMILGGTNRIFEIEESLFELKTKYNIGRFAKT</sequence>
<dbReference type="VEuPathDB" id="MicrosporidiaDB:M153_4790002843"/>
<keyword evidence="2" id="KW-1185">Reference proteome</keyword>
<accession>A0A0R0LXA9</accession>
<dbReference type="EMBL" id="LGUB01000175">
    <property type="protein sequence ID" value="KRH93939.1"/>
    <property type="molecule type" value="Genomic_DNA"/>
</dbReference>
<name>A0A0R0LXA9_9MICR</name>
<evidence type="ECO:0000313" key="1">
    <source>
        <dbReference type="EMBL" id="KRH93939.1"/>
    </source>
</evidence>
<gene>
    <name evidence="1" type="ORF">M153_4790002843</name>
</gene>
<dbReference type="OrthoDB" id="10052789at2759"/>
<comment type="caution">
    <text evidence="1">The sequence shown here is derived from an EMBL/GenBank/DDBJ whole genome shotgun (WGS) entry which is preliminary data.</text>
</comment>